<evidence type="ECO:0000256" key="1">
    <source>
        <dbReference type="ARBA" id="ARBA00022723"/>
    </source>
</evidence>
<feature type="compositionally biased region" description="Basic and acidic residues" evidence="5">
    <location>
        <begin position="700"/>
        <end position="720"/>
    </location>
</feature>
<keyword evidence="3" id="KW-0862">Zinc</keyword>
<dbReference type="PANTHER" id="PTHR24007">
    <property type="entry name" value="BRCA1-ASSOCIATED PROTEIN"/>
    <property type="match status" value="1"/>
</dbReference>
<dbReference type="InterPro" id="IPR013083">
    <property type="entry name" value="Znf_RING/FYVE/PHD"/>
</dbReference>
<dbReference type="CDD" id="cd16457">
    <property type="entry name" value="RING-H2_BRAP2"/>
    <property type="match status" value="1"/>
</dbReference>
<dbReference type="Pfam" id="PF13639">
    <property type="entry name" value="zf-RING_2"/>
    <property type="match status" value="1"/>
</dbReference>
<reference evidence="8 9" key="1">
    <citation type="journal article" date="2021" name="Nat. Commun.">
        <title>Genetic determinants of endophytism in the Arabidopsis root mycobiome.</title>
        <authorList>
            <person name="Mesny F."/>
            <person name="Miyauchi S."/>
            <person name="Thiergart T."/>
            <person name="Pickel B."/>
            <person name="Atanasova L."/>
            <person name="Karlsson M."/>
            <person name="Huettel B."/>
            <person name="Barry K.W."/>
            <person name="Haridas S."/>
            <person name="Chen C."/>
            <person name="Bauer D."/>
            <person name="Andreopoulos W."/>
            <person name="Pangilinan J."/>
            <person name="LaButti K."/>
            <person name="Riley R."/>
            <person name="Lipzen A."/>
            <person name="Clum A."/>
            <person name="Drula E."/>
            <person name="Henrissat B."/>
            <person name="Kohler A."/>
            <person name="Grigoriev I.V."/>
            <person name="Martin F.M."/>
            <person name="Hacquard S."/>
        </authorList>
    </citation>
    <scope>NUCLEOTIDE SEQUENCE [LARGE SCALE GENOMIC DNA]</scope>
    <source>
        <strain evidence="8 9">MPI-SDFR-AT-0080</strain>
    </source>
</reference>
<feature type="region of interest" description="Disordered" evidence="5">
    <location>
        <begin position="314"/>
        <end position="369"/>
    </location>
</feature>
<name>A0ABQ8FXV8_9PEZI</name>
<feature type="compositionally biased region" description="Polar residues" evidence="5">
    <location>
        <begin position="314"/>
        <end position="330"/>
    </location>
</feature>
<dbReference type="Proteomes" id="UP000774617">
    <property type="component" value="Unassembled WGS sequence"/>
</dbReference>
<dbReference type="SMART" id="SM00290">
    <property type="entry name" value="ZnF_UBP"/>
    <property type="match status" value="1"/>
</dbReference>
<evidence type="ECO:0000313" key="8">
    <source>
        <dbReference type="EMBL" id="KAH7034252.1"/>
    </source>
</evidence>
<evidence type="ECO:0000259" key="6">
    <source>
        <dbReference type="PROSITE" id="PS50089"/>
    </source>
</evidence>
<gene>
    <name evidence="8" type="ORF">B0J12DRAFT_744548</name>
</gene>
<evidence type="ECO:0000259" key="7">
    <source>
        <dbReference type="PROSITE" id="PS50271"/>
    </source>
</evidence>
<evidence type="ECO:0000256" key="5">
    <source>
        <dbReference type="SAM" id="MobiDB-lite"/>
    </source>
</evidence>
<feature type="region of interest" description="Disordered" evidence="5">
    <location>
        <begin position="138"/>
        <end position="171"/>
    </location>
</feature>
<proteinExistence type="predicted"/>
<accession>A0ABQ8FXV8</accession>
<dbReference type="InterPro" id="IPR001607">
    <property type="entry name" value="Znf_UBP"/>
</dbReference>
<dbReference type="InterPro" id="IPR001841">
    <property type="entry name" value="Znf_RING"/>
</dbReference>
<organism evidence="8 9">
    <name type="scientific">Macrophomina phaseolina</name>
    <dbReference type="NCBI Taxonomy" id="35725"/>
    <lineage>
        <taxon>Eukaryota</taxon>
        <taxon>Fungi</taxon>
        <taxon>Dikarya</taxon>
        <taxon>Ascomycota</taxon>
        <taxon>Pezizomycotina</taxon>
        <taxon>Dothideomycetes</taxon>
        <taxon>Dothideomycetes incertae sedis</taxon>
        <taxon>Botryosphaeriales</taxon>
        <taxon>Botryosphaeriaceae</taxon>
        <taxon>Macrophomina</taxon>
    </lineage>
</organism>
<feature type="compositionally biased region" description="Low complexity" evidence="5">
    <location>
        <begin position="342"/>
        <end position="361"/>
    </location>
</feature>
<dbReference type="InterPro" id="IPR011422">
    <property type="entry name" value="BRAP2/ETP1_RRM"/>
</dbReference>
<sequence>MPPSYFYHLAFELYAHPPKLDGASCSAAASDVESPFTPPPGTDIFTSDLPVHHISSWASPPRSRKNVRRSKTAYSVDLTNSRPAIAQRPSYSERRNSHLDTAPAGKVLKHQPKAAASATAAKDWRFDRVSIQSIDMARGAGAGGDADPRGKSVNNTARANSGLATKGKFTPADPKNTEVGWGVVHLYRDAHETPGLYDDSASSAGSDGGAVHSDGARQAFNEEECTTLCILAVPSYMTPSDLLGYVGEQTREDVSHFRLIRTGRANKYMVLMKFREAKKARQWRKEWNGKLFNSMEPENCHVVFVKSIEFQTSDADSDPSSFPNMNNDPFTPSARPTPSAPLPAGASSAVDSGSLASLSTKPLPPPTSSLVELPTCPVCLERMDETTGLLTILCQHVFHCACLEKWRGSGCPVCRYTQNDSLTSRGYTSDADAPENECSVCGTSSNLWICLICGNIGCGRYDSAHAFQHYEATSHSYAMDIATQHVWDYAGDGYVHRLIQNKADGKLVDLPAAHANSQHPNNSMTGMGADTVPREKLDNMGMEYAYLLTSQLDSQRLYFEEQVERAVDKAAKASSAAEEAAASATALAKQLRELQAQHEDAKATIASLEKDVQRLTTRASKSDELARSMTRQFQEEKSVSGALMQRIQHLDAKLVEAEERNKALEVEKKDLEEQNRDLSFFISGQEKLKELGGEGAEGGLGHDEVREGRIEVGAAPEEKSKRRKGKGKR</sequence>
<comment type="caution">
    <text evidence="8">The sequence shown here is derived from an EMBL/GenBank/DDBJ whole genome shotgun (WGS) entry which is preliminary data.</text>
</comment>
<keyword evidence="2 4" id="KW-0863">Zinc-finger</keyword>
<evidence type="ECO:0000256" key="3">
    <source>
        <dbReference type="ARBA" id="ARBA00022833"/>
    </source>
</evidence>
<dbReference type="Gene3D" id="3.30.40.10">
    <property type="entry name" value="Zinc/RING finger domain, C3HC4 (zinc finger)"/>
    <property type="match status" value="2"/>
</dbReference>
<dbReference type="InterPro" id="IPR034931">
    <property type="entry name" value="ETP1_RRM"/>
</dbReference>
<feature type="domain" description="RING-type" evidence="6">
    <location>
        <begin position="376"/>
        <end position="415"/>
    </location>
</feature>
<protein>
    <submittedName>
        <fullName evidence="8">BRCA1-associated protein 2-domain-containing protein</fullName>
    </submittedName>
</protein>
<keyword evidence="1" id="KW-0479">Metal-binding</keyword>
<feature type="region of interest" description="Disordered" evidence="5">
    <location>
        <begin position="618"/>
        <end position="637"/>
    </location>
</feature>
<dbReference type="SMART" id="SM00184">
    <property type="entry name" value="RING"/>
    <property type="match status" value="1"/>
</dbReference>
<dbReference type="CDD" id="cd12717">
    <property type="entry name" value="RRM_ETP1"/>
    <property type="match status" value="1"/>
</dbReference>
<feature type="compositionally biased region" description="Polar residues" evidence="5">
    <location>
        <begin position="152"/>
        <end position="163"/>
    </location>
</feature>
<dbReference type="Pfam" id="PF07576">
    <property type="entry name" value="BRAP2"/>
    <property type="match status" value="1"/>
</dbReference>
<evidence type="ECO:0000313" key="9">
    <source>
        <dbReference type="Proteomes" id="UP000774617"/>
    </source>
</evidence>
<dbReference type="Pfam" id="PF02148">
    <property type="entry name" value="zf-UBP"/>
    <property type="match status" value="1"/>
</dbReference>
<keyword evidence="9" id="KW-1185">Reference proteome</keyword>
<dbReference type="EMBL" id="JAGTJR010000037">
    <property type="protein sequence ID" value="KAH7034252.1"/>
    <property type="molecule type" value="Genomic_DNA"/>
</dbReference>
<dbReference type="PROSITE" id="PS50089">
    <property type="entry name" value="ZF_RING_2"/>
    <property type="match status" value="1"/>
</dbReference>
<evidence type="ECO:0000256" key="2">
    <source>
        <dbReference type="ARBA" id="ARBA00022771"/>
    </source>
</evidence>
<evidence type="ECO:0000256" key="4">
    <source>
        <dbReference type="PROSITE-ProRule" id="PRU00502"/>
    </source>
</evidence>
<dbReference type="InterPro" id="IPR047243">
    <property type="entry name" value="RING-H2_BRAP2"/>
</dbReference>
<feature type="region of interest" description="Disordered" evidence="5">
    <location>
        <begin position="691"/>
        <end position="729"/>
    </location>
</feature>
<dbReference type="SUPFAM" id="SSF57850">
    <property type="entry name" value="RING/U-box"/>
    <property type="match status" value="2"/>
</dbReference>
<dbReference type="PANTHER" id="PTHR24007:SF7">
    <property type="entry name" value="BRCA1-ASSOCIATED PROTEIN"/>
    <property type="match status" value="1"/>
</dbReference>
<feature type="domain" description="UBP-type" evidence="7">
    <location>
        <begin position="409"/>
        <end position="514"/>
    </location>
</feature>
<dbReference type="PROSITE" id="PS50271">
    <property type="entry name" value="ZF_UBP"/>
    <property type="match status" value="1"/>
</dbReference>